<dbReference type="RefSeq" id="XP_047761419.1">
    <property type="nucleotide sequence ID" value="XM_047904015.1"/>
</dbReference>
<name>A0A9Q8P8E2_PASFU</name>
<accession>A0A9Q8P8E2</accession>
<sequence length="283" mass="32629">MAVPREKVQAVRKRLDPLAPTMAWTPPADGRCVWDKLPAELKDIVFEMAYVPSKPIQPLSKFMWDWQEGQLRQKNGEDYWPGRFFTIAEQRFMVSREWCSAALKVFYKHATFYLKDDEVLYHILVDMDKDGWPHPYAESITSIVVPIGVEPEDGWVIPNPDPDVTPACLVRVVNACPALMRLEVRYTKDVFQSDFGWLEPEDFNDAGEADWTKLHLFTELSSLHGISDLSLVPIEEGPGKCQPSCYDTFVCRECVKRPYREVTDEPTLNDFKRMEDLLRPVVA</sequence>
<gene>
    <name evidence="1" type="ORF">CLAFUR5_04867</name>
</gene>
<dbReference type="GeneID" id="71984745"/>
<dbReference type="OrthoDB" id="10475025at2759"/>
<keyword evidence="2" id="KW-1185">Reference proteome</keyword>
<dbReference type="Proteomes" id="UP000756132">
    <property type="component" value="Chromosome 4"/>
</dbReference>
<proteinExistence type="predicted"/>
<dbReference type="AlphaFoldDB" id="A0A9Q8P8E2"/>
<dbReference type="EMBL" id="CP090166">
    <property type="protein sequence ID" value="UJO17053.1"/>
    <property type="molecule type" value="Genomic_DNA"/>
</dbReference>
<evidence type="ECO:0000313" key="1">
    <source>
        <dbReference type="EMBL" id="UJO17053.1"/>
    </source>
</evidence>
<reference evidence="1" key="2">
    <citation type="journal article" date="2022" name="Microb. Genom.">
        <title>A chromosome-scale genome assembly of the tomato pathogen Cladosporium fulvum reveals a compartmentalized genome architecture and the presence of a dispensable chromosome.</title>
        <authorList>
            <person name="Zaccaron A.Z."/>
            <person name="Chen L.H."/>
            <person name="Samaras A."/>
            <person name="Stergiopoulos I."/>
        </authorList>
    </citation>
    <scope>NUCLEOTIDE SEQUENCE</scope>
    <source>
        <strain evidence="1">Race5_Kim</strain>
    </source>
</reference>
<evidence type="ECO:0000313" key="2">
    <source>
        <dbReference type="Proteomes" id="UP000756132"/>
    </source>
</evidence>
<organism evidence="1 2">
    <name type="scientific">Passalora fulva</name>
    <name type="common">Tomato leaf mold</name>
    <name type="synonym">Cladosporium fulvum</name>
    <dbReference type="NCBI Taxonomy" id="5499"/>
    <lineage>
        <taxon>Eukaryota</taxon>
        <taxon>Fungi</taxon>
        <taxon>Dikarya</taxon>
        <taxon>Ascomycota</taxon>
        <taxon>Pezizomycotina</taxon>
        <taxon>Dothideomycetes</taxon>
        <taxon>Dothideomycetidae</taxon>
        <taxon>Mycosphaerellales</taxon>
        <taxon>Mycosphaerellaceae</taxon>
        <taxon>Fulvia</taxon>
    </lineage>
</organism>
<dbReference type="KEGG" id="ffu:CLAFUR5_04867"/>
<reference evidence="1" key="1">
    <citation type="submission" date="2021-12" db="EMBL/GenBank/DDBJ databases">
        <authorList>
            <person name="Zaccaron A."/>
            <person name="Stergiopoulos I."/>
        </authorList>
    </citation>
    <scope>NUCLEOTIDE SEQUENCE</scope>
    <source>
        <strain evidence="1">Race5_Kim</strain>
    </source>
</reference>
<protein>
    <submittedName>
        <fullName evidence="1">Uncharacterized protein</fullName>
    </submittedName>
</protein>